<evidence type="ECO:0000313" key="3">
    <source>
        <dbReference type="Proteomes" id="UP001549773"/>
    </source>
</evidence>
<name>A0ABV2TVR9_9FLAO</name>
<feature type="signal peptide" evidence="1">
    <location>
        <begin position="1"/>
        <end position="18"/>
    </location>
</feature>
<dbReference type="Proteomes" id="UP001549773">
    <property type="component" value="Unassembled WGS sequence"/>
</dbReference>
<dbReference type="Gene3D" id="3.10.450.50">
    <property type="match status" value="1"/>
</dbReference>
<reference evidence="2 3" key="1">
    <citation type="submission" date="2024-07" db="EMBL/GenBank/DDBJ databases">
        <title>The genome sequence of type strain Sediminicola luteus GDMCC 1.2596T.</title>
        <authorList>
            <person name="Liu Y."/>
        </authorList>
    </citation>
    <scope>NUCLEOTIDE SEQUENCE [LARGE SCALE GENOMIC DNA]</scope>
    <source>
        <strain evidence="2 3">GDMCC 1.2596</strain>
    </source>
</reference>
<protein>
    <submittedName>
        <fullName evidence="2">Nuclear transport factor 2 family protein</fullName>
    </submittedName>
</protein>
<feature type="chain" id="PRO_5046593277" evidence="1">
    <location>
        <begin position="19"/>
        <end position="150"/>
    </location>
</feature>
<evidence type="ECO:0000256" key="1">
    <source>
        <dbReference type="SAM" id="SignalP"/>
    </source>
</evidence>
<dbReference type="RefSeq" id="WP_354618182.1">
    <property type="nucleotide sequence ID" value="NZ_JBEWYP010000003.1"/>
</dbReference>
<gene>
    <name evidence="2" type="ORF">ABXZ32_08155</name>
</gene>
<keyword evidence="3" id="KW-1185">Reference proteome</keyword>
<evidence type="ECO:0000313" key="2">
    <source>
        <dbReference type="EMBL" id="MET7029366.1"/>
    </source>
</evidence>
<comment type="caution">
    <text evidence="2">The sequence shown here is derived from an EMBL/GenBank/DDBJ whole genome shotgun (WGS) entry which is preliminary data.</text>
</comment>
<accession>A0ABV2TVR9</accession>
<sequence length="150" mass="17257">MRILICFCLCLFVLNGNAQSSEENAVRQTIETFFKGFHQQDSLLLKSVVSDQVIIQTIANKVDSTYVQSEDYNDFVSHIIGIPTTTKFQEKLLSFNIQIDGAMAHAWTPYEFWLNDTFSHCGVNSFQLFKDSDSWKIIYIIDTRHKQGCD</sequence>
<dbReference type="SUPFAM" id="SSF54427">
    <property type="entry name" value="NTF2-like"/>
    <property type="match status" value="1"/>
</dbReference>
<keyword evidence="1" id="KW-0732">Signal</keyword>
<organism evidence="2 3">
    <name type="scientific">Sediminicola luteus</name>
    <dbReference type="NCBI Taxonomy" id="319238"/>
    <lineage>
        <taxon>Bacteria</taxon>
        <taxon>Pseudomonadati</taxon>
        <taxon>Bacteroidota</taxon>
        <taxon>Flavobacteriia</taxon>
        <taxon>Flavobacteriales</taxon>
        <taxon>Flavobacteriaceae</taxon>
        <taxon>Sediminicola</taxon>
    </lineage>
</organism>
<proteinExistence type="predicted"/>
<dbReference type="EMBL" id="JBEWYP010000003">
    <property type="protein sequence ID" value="MET7029366.1"/>
    <property type="molecule type" value="Genomic_DNA"/>
</dbReference>
<dbReference type="InterPro" id="IPR032710">
    <property type="entry name" value="NTF2-like_dom_sf"/>
</dbReference>